<dbReference type="EMBL" id="LR796766">
    <property type="protein sequence ID" value="CAB4164854.1"/>
    <property type="molecule type" value="Genomic_DNA"/>
</dbReference>
<reference evidence="1" key="1">
    <citation type="submission" date="2020-04" db="EMBL/GenBank/DDBJ databases">
        <authorList>
            <person name="Chiriac C."/>
            <person name="Salcher M."/>
            <person name="Ghai R."/>
            <person name="Kavagutti S V."/>
        </authorList>
    </citation>
    <scope>NUCLEOTIDE SEQUENCE</scope>
</reference>
<sequence>MIVELEPWEYEHAYMVGMRRYTENWNKVDASYYNRSSMEEDRNAQPASAICELAVAKYTNQYWHASVWDGRKHKKYKDMPDVGTNIEVRRVRTQSGPAVREKDLNRGLIIWGAELSDSEYRTVNLLGWIEAEKGYEIGIDRSGYKVIPKELLNKDWDETEQQ</sequence>
<evidence type="ECO:0000313" key="1">
    <source>
        <dbReference type="EMBL" id="CAB4164854.1"/>
    </source>
</evidence>
<name>A0A6J5PBA0_9CAUD</name>
<organism evidence="1">
    <name type="scientific">uncultured Caudovirales phage</name>
    <dbReference type="NCBI Taxonomy" id="2100421"/>
    <lineage>
        <taxon>Viruses</taxon>
        <taxon>Duplodnaviria</taxon>
        <taxon>Heunggongvirae</taxon>
        <taxon>Uroviricota</taxon>
        <taxon>Caudoviricetes</taxon>
        <taxon>Peduoviridae</taxon>
        <taxon>Maltschvirus</taxon>
        <taxon>Maltschvirus maltsch</taxon>
    </lineage>
</organism>
<accession>A0A6J5PBA0</accession>
<proteinExistence type="predicted"/>
<gene>
    <name evidence="1" type="ORF">UFOVP828_154</name>
</gene>
<protein>
    <submittedName>
        <fullName evidence="1">Uncharacterized protein</fullName>
    </submittedName>
</protein>